<keyword evidence="1" id="KW-0472">Membrane</keyword>
<name>A0AAD2HXW9_9AGAR</name>
<feature type="transmembrane region" description="Helical" evidence="1">
    <location>
        <begin position="40"/>
        <end position="60"/>
    </location>
</feature>
<dbReference type="AlphaFoldDB" id="A0AAD2HXW9"/>
<gene>
    <name evidence="2" type="ORF">MYCIT1_LOCUS35680</name>
</gene>
<keyword evidence="1" id="KW-0812">Transmembrane</keyword>
<sequence>MSLTSTAKTQPPAQGAACSTEISAALVQTLVSGLTPTPTIVAIITIMIIITSCLVFPLFVRRALVRLVQEMLEATQSAENYFLGAVDNGRMMDRDGELKQELEKTQLEISTLREEYLRSLLSYRTEALYWLAGRAFRLLAATRRVGILRIRIEIQMEQRSRDPPQANPIAAITRRRRCQWTDHRAEVDM</sequence>
<accession>A0AAD2HXW9</accession>
<keyword evidence="3" id="KW-1185">Reference proteome</keyword>
<comment type="caution">
    <text evidence="2">The sequence shown here is derived from an EMBL/GenBank/DDBJ whole genome shotgun (WGS) entry which is preliminary data.</text>
</comment>
<keyword evidence="1" id="KW-1133">Transmembrane helix</keyword>
<evidence type="ECO:0000256" key="1">
    <source>
        <dbReference type="SAM" id="Phobius"/>
    </source>
</evidence>
<dbReference type="Proteomes" id="UP001295794">
    <property type="component" value="Unassembled WGS sequence"/>
</dbReference>
<organism evidence="2 3">
    <name type="scientific">Mycena citricolor</name>
    <dbReference type="NCBI Taxonomy" id="2018698"/>
    <lineage>
        <taxon>Eukaryota</taxon>
        <taxon>Fungi</taxon>
        <taxon>Dikarya</taxon>
        <taxon>Basidiomycota</taxon>
        <taxon>Agaricomycotina</taxon>
        <taxon>Agaricomycetes</taxon>
        <taxon>Agaricomycetidae</taxon>
        <taxon>Agaricales</taxon>
        <taxon>Marasmiineae</taxon>
        <taxon>Mycenaceae</taxon>
        <taxon>Mycena</taxon>
    </lineage>
</organism>
<proteinExistence type="predicted"/>
<protein>
    <submittedName>
        <fullName evidence="2">Uncharacterized protein</fullName>
    </submittedName>
</protein>
<evidence type="ECO:0000313" key="3">
    <source>
        <dbReference type="Proteomes" id="UP001295794"/>
    </source>
</evidence>
<dbReference type="EMBL" id="CAVNYO010000466">
    <property type="protein sequence ID" value="CAK5283265.1"/>
    <property type="molecule type" value="Genomic_DNA"/>
</dbReference>
<evidence type="ECO:0000313" key="2">
    <source>
        <dbReference type="EMBL" id="CAK5283265.1"/>
    </source>
</evidence>
<reference evidence="2" key="1">
    <citation type="submission" date="2023-11" db="EMBL/GenBank/DDBJ databases">
        <authorList>
            <person name="De Vega J J."/>
            <person name="De Vega J J."/>
        </authorList>
    </citation>
    <scope>NUCLEOTIDE SEQUENCE</scope>
</reference>